<name>A0A314XXC4_PRUYE</name>
<reference evidence="1 2" key="1">
    <citation type="submission" date="2018-02" db="EMBL/GenBank/DDBJ databases">
        <title>Draft genome of wild Prunus yedoensis var. nudiflora.</title>
        <authorList>
            <person name="Baek S."/>
            <person name="Kim J.-H."/>
            <person name="Choi K."/>
            <person name="Kim G.-B."/>
            <person name="Cho A."/>
            <person name="Jang H."/>
            <person name="Shin C.-H."/>
            <person name="Yu H.-J."/>
            <person name="Mun J.-H."/>
        </authorList>
    </citation>
    <scope>NUCLEOTIDE SEQUENCE [LARGE SCALE GENOMIC DNA]</scope>
    <source>
        <strain evidence="2">cv. Jeju island</strain>
        <tissue evidence="1">Leaf</tissue>
    </source>
</reference>
<dbReference type="AlphaFoldDB" id="A0A314XXC4"/>
<organism evidence="1 2">
    <name type="scientific">Prunus yedoensis var. nudiflora</name>
    <dbReference type="NCBI Taxonomy" id="2094558"/>
    <lineage>
        <taxon>Eukaryota</taxon>
        <taxon>Viridiplantae</taxon>
        <taxon>Streptophyta</taxon>
        <taxon>Embryophyta</taxon>
        <taxon>Tracheophyta</taxon>
        <taxon>Spermatophyta</taxon>
        <taxon>Magnoliopsida</taxon>
        <taxon>eudicotyledons</taxon>
        <taxon>Gunneridae</taxon>
        <taxon>Pentapetalae</taxon>
        <taxon>rosids</taxon>
        <taxon>fabids</taxon>
        <taxon>Rosales</taxon>
        <taxon>Rosaceae</taxon>
        <taxon>Amygdaloideae</taxon>
        <taxon>Amygdaleae</taxon>
        <taxon>Prunus</taxon>
    </lineage>
</organism>
<dbReference type="EMBL" id="PJQY01001840">
    <property type="protein sequence ID" value="PQP99151.1"/>
    <property type="molecule type" value="Genomic_DNA"/>
</dbReference>
<evidence type="ECO:0000313" key="1">
    <source>
        <dbReference type="EMBL" id="PQP99151.1"/>
    </source>
</evidence>
<gene>
    <name evidence="1" type="ORF">Pyn_36675</name>
</gene>
<sequence length="87" mass="9818">MNITHDNKKALSFVEEAEEYDRFNNTSTTLSLQISNRDYRASSSAATPLDLNLPAPEEEHLETKFPFGPKKEQVIVFSTSPLVGCHY</sequence>
<dbReference type="Proteomes" id="UP000250321">
    <property type="component" value="Unassembled WGS sequence"/>
</dbReference>
<keyword evidence="2" id="KW-1185">Reference proteome</keyword>
<comment type="caution">
    <text evidence="1">The sequence shown here is derived from an EMBL/GenBank/DDBJ whole genome shotgun (WGS) entry which is preliminary data.</text>
</comment>
<evidence type="ECO:0000313" key="2">
    <source>
        <dbReference type="Proteomes" id="UP000250321"/>
    </source>
</evidence>
<protein>
    <submittedName>
        <fullName evidence="1">Uncharacterized protein</fullName>
    </submittedName>
</protein>
<dbReference type="OrthoDB" id="6077919at2759"/>
<dbReference type="STRING" id="2094558.A0A314XXC4"/>
<accession>A0A314XXC4</accession>
<proteinExistence type="predicted"/>